<dbReference type="AlphaFoldDB" id="F7NGX4"/>
<evidence type="ECO:0000313" key="1">
    <source>
        <dbReference type="EMBL" id="EGO64705.1"/>
    </source>
</evidence>
<dbReference type="NCBIfam" id="NF038110">
    <property type="entry name" value="Lys_methyl_FliB"/>
    <property type="match status" value="1"/>
</dbReference>
<proteinExistence type="predicted"/>
<dbReference type="Proteomes" id="UP000003240">
    <property type="component" value="Unassembled WGS sequence"/>
</dbReference>
<name>F7NGX4_9FIRM</name>
<accession>F7NGX4</accession>
<sequence>MYIYLDIAAGFQCEMCGSCCRNDWVVTVDAQSFSRNARLFAAAGREQEFAKAFIRICAESSPGEYAYIAKQPAGGCWFLQPDQLCRLHREAGHAHLDSVCRTFPRYPLDTARGLELTLSFSCPAVIRLVSRQQPLAIVRSEQAPLAVMPDSCVAQVYPQQYSDRHPLYYYFELEHHFIDILQCRLMPVQARVNLLFQTVEAIGRLDRQNSLHQDLNRLIYSNYVRMDKVDPAQPPDMADILTEHFLVNFVFKKPFYLCGLQPGARLVQHFCSRINAARSGIIDPAVNWQKTKECIMELEFQYGHNRKALYAGNQ</sequence>
<keyword evidence="2" id="KW-1185">Reference proteome</keyword>
<gene>
    <name evidence="1" type="ORF">ALO_06578</name>
</gene>
<dbReference type="OrthoDB" id="86584at2"/>
<dbReference type="EMBL" id="AFGF01000050">
    <property type="protein sequence ID" value="EGO64705.1"/>
    <property type="molecule type" value="Genomic_DNA"/>
</dbReference>
<evidence type="ECO:0000313" key="2">
    <source>
        <dbReference type="Proteomes" id="UP000003240"/>
    </source>
</evidence>
<dbReference type="RefSeq" id="WP_004094006.1">
    <property type="nucleotide sequence ID" value="NZ_AFGF01000050.1"/>
</dbReference>
<dbReference type="eggNOG" id="COG0727">
    <property type="taxonomic scope" value="Bacteria"/>
</dbReference>
<protein>
    <submittedName>
        <fullName evidence="1">Putative FliB family protein</fullName>
    </submittedName>
</protein>
<organism evidence="1 2">
    <name type="scientific">Acetonema longum DSM 6540</name>
    <dbReference type="NCBI Taxonomy" id="1009370"/>
    <lineage>
        <taxon>Bacteria</taxon>
        <taxon>Bacillati</taxon>
        <taxon>Bacillota</taxon>
        <taxon>Negativicutes</taxon>
        <taxon>Acetonemataceae</taxon>
        <taxon>Acetonema</taxon>
    </lineage>
</organism>
<comment type="caution">
    <text evidence="1">The sequence shown here is derived from an EMBL/GenBank/DDBJ whole genome shotgun (WGS) entry which is preliminary data.</text>
</comment>
<reference evidence="1 2" key="1">
    <citation type="journal article" date="2011" name="EMBO J.">
        <title>Structural diversity of bacterial flagellar motors.</title>
        <authorList>
            <person name="Chen S."/>
            <person name="Beeby M."/>
            <person name="Murphy G.E."/>
            <person name="Leadbetter J.R."/>
            <person name="Hendrixson D.R."/>
            <person name="Briegel A."/>
            <person name="Li Z."/>
            <person name="Shi J."/>
            <person name="Tocheva E.I."/>
            <person name="Muller A."/>
            <person name="Dobro M.J."/>
            <person name="Jensen G.J."/>
        </authorList>
    </citation>
    <scope>NUCLEOTIDE SEQUENCE [LARGE SCALE GENOMIC DNA]</scope>
    <source>
        <strain evidence="1 2">DSM 6540</strain>
    </source>
</reference>
<dbReference type="STRING" id="1009370.ALO_06578"/>